<keyword evidence="1" id="KW-0732">Signal</keyword>
<feature type="signal peptide" evidence="1">
    <location>
        <begin position="1"/>
        <end position="23"/>
    </location>
</feature>
<feature type="chain" id="PRO_5042035960" description="Spore coat protein U domain-containing protein" evidence="1">
    <location>
        <begin position="24"/>
        <end position="199"/>
    </location>
</feature>
<organism evidence="2 3">
    <name type="scientific">Sphingopyxis macrogoltabida</name>
    <name type="common">Sphingomonas macrogoltabidus</name>
    <dbReference type="NCBI Taxonomy" id="33050"/>
    <lineage>
        <taxon>Bacteria</taxon>
        <taxon>Pseudomonadati</taxon>
        <taxon>Pseudomonadota</taxon>
        <taxon>Alphaproteobacteria</taxon>
        <taxon>Sphingomonadales</taxon>
        <taxon>Sphingomonadaceae</taxon>
        <taxon>Sphingopyxis</taxon>
    </lineage>
</organism>
<keyword evidence="3" id="KW-1185">Reference proteome</keyword>
<evidence type="ECO:0008006" key="4">
    <source>
        <dbReference type="Google" id="ProtNLM"/>
    </source>
</evidence>
<proteinExistence type="predicted"/>
<name>A0AAC9FHK5_SPHMC</name>
<reference evidence="2 3" key="2">
    <citation type="journal article" date="2016" name="Genome Announc.">
        <title>Complete Genome Sequence of Sphingopyxis macrogoltabida Strain 203N (NBRC 111659), a Polyethylene Glycol Degrader.</title>
        <authorList>
            <person name="Ohtsubo Y."/>
            <person name="Nonoyama S."/>
            <person name="Nagata Y."/>
            <person name="Numata M."/>
            <person name="Tsuchikane K."/>
            <person name="Hosoyama A."/>
            <person name="Yamazoe A."/>
            <person name="Tsuda M."/>
            <person name="Fujita N."/>
            <person name="Kawai F."/>
        </authorList>
    </citation>
    <scope>NUCLEOTIDE SEQUENCE [LARGE SCALE GENOMIC DNA]</scope>
    <source>
        <strain evidence="2 3">203N</strain>
    </source>
</reference>
<evidence type="ECO:0000313" key="3">
    <source>
        <dbReference type="Proteomes" id="UP000076088"/>
    </source>
</evidence>
<dbReference type="EMBL" id="CP013344">
    <property type="protein sequence ID" value="AMU92420.1"/>
    <property type="molecule type" value="Genomic_DNA"/>
</dbReference>
<evidence type="ECO:0000256" key="1">
    <source>
        <dbReference type="SAM" id="SignalP"/>
    </source>
</evidence>
<sequence length="199" mass="19315">MKKLAYLSVAAASAIALASPAAAQTTATGTINITGSVANKCMVVSSGGAASSTFTDSRDLGELAQANGTLESSGVLESRFGTSGSGAPTFRVVCTTAAPVVSVNADPLVNAAAADTGYSNTVNYTATATFALTGGGSTPVANVTTSATDTSATLASRLAASGDNVTITTSLFNTDAAGANALMVAGSYTGKIVVTVSPI</sequence>
<reference evidence="3" key="1">
    <citation type="submission" date="2015-11" db="EMBL/GenBank/DDBJ databases">
        <title>Complete genome sequence of a polyethylene-glycol degrader Sphingopyxis macrogoltabida 203N (NBRC 111659).</title>
        <authorList>
            <person name="Yoshiyuki O."/>
            <person name="Shouta N."/>
            <person name="Nagata Y."/>
            <person name="Numata M."/>
            <person name="Tsuchikane K."/>
            <person name="Hosoyama A."/>
            <person name="Yamazoe A."/>
            <person name="Tsuda M."/>
            <person name="Fujita N."/>
            <person name="Kawai F."/>
        </authorList>
    </citation>
    <scope>NUCLEOTIDE SEQUENCE [LARGE SCALE GENOMIC DNA]</scope>
    <source>
        <strain evidence="3">203N</strain>
    </source>
</reference>
<accession>A0AAC9FHK5</accession>
<dbReference type="AlphaFoldDB" id="A0AAC9FHK5"/>
<dbReference type="KEGG" id="smaz:LH19_25160"/>
<evidence type="ECO:0000313" key="2">
    <source>
        <dbReference type="EMBL" id="AMU92420.1"/>
    </source>
</evidence>
<dbReference type="Proteomes" id="UP000076088">
    <property type="component" value="Chromosome"/>
</dbReference>
<gene>
    <name evidence="2" type="ORF">ATM17_25730</name>
</gene>
<protein>
    <recommendedName>
        <fullName evidence="4">Spore coat protein U domain-containing protein</fullName>
    </recommendedName>
</protein>
<dbReference type="RefSeq" id="WP_054732563.1">
    <property type="nucleotide sequence ID" value="NZ_CP009429.1"/>
</dbReference>